<dbReference type="RefSeq" id="WP_415862558.1">
    <property type="nucleotide sequence ID" value="NZ_CP134536.1"/>
</dbReference>
<dbReference type="PROSITE" id="PS51257">
    <property type="entry name" value="PROKAR_LIPOPROTEIN"/>
    <property type="match status" value="1"/>
</dbReference>
<organism evidence="1 2">
    <name type="scientific">Thalassobellus suaedae</name>
    <dbReference type="NCBI Taxonomy" id="3074124"/>
    <lineage>
        <taxon>Bacteria</taxon>
        <taxon>Pseudomonadati</taxon>
        <taxon>Bacteroidota</taxon>
        <taxon>Flavobacteriia</taxon>
        <taxon>Flavobacteriales</taxon>
        <taxon>Flavobacteriaceae</taxon>
        <taxon>Thalassobellus</taxon>
    </lineage>
</organism>
<reference evidence="1 2" key="1">
    <citation type="submission" date="2023-09" db="EMBL/GenBank/DDBJ databases">
        <title>Thalassobella suaedae gen. nov., sp. nov., a marine bacterium of the family Flavobacteriaceae isolated from a halophyte Suaeda japonica.</title>
        <authorList>
            <person name="Lee S.Y."/>
            <person name="Hwang C.Y."/>
        </authorList>
    </citation>
    <scope>NUCLEOTIDE SEQUENCE [LARGE SCALE GENOMIC DNA]</scope>
    <source>
        <strain evidence="1 2">HL-DH10</strain>
    </source>
</reference>
<evidence type="ECO:0000313" key="1">
    <source>
        <dbReference type="EMBL" id="WNH12577.1"/>
    </source>
</evidence>
<accession>A0ABY9Y3C2</accession>
<gene>
    <name evidence="1" type="ORF">RHP49_17020</name>
</gene>
<name>A0ABY9Y3C2_9FLAO</name>
<proteinExistence type="predicted"/>
<evidence type="ECO:0000313" key="2">
    <source>
        <dbReference type="Proteomes" id="UP001303407"/>
    </source>
</evidence>
<sequence>MKILNTTWNCCILLIVFFLVSCKQKEVQIENSVKQKTEMKNVPLADLRTAALKDGLDSLELEKGQELLHQLENASGGFDKWNHYKTGEFIMTADWYGNETNWTTNPQKFSMVCELGTYNSELTLLNGPQKDNTWKIKNDKSYAINKEGNQSLDMNEMILHKNRYKSYWFQLPFRLREASIIASAGEKTINNVNYDVLFITWKSVEPNPEYDQYMIYLNKDTHLISCLEFTLREAHPMATGVSKFENYKEQNGIVLPTSQYITQGTLDKPRTKLHENHISEFYFEPVRHN</sequence>
<dbReference type="Proteomes" id="UP001303407">
    <property type="component" value="Chromosome"/>
</dbReference>
<dbReference type="EMBL" id="CP134536">
    <property type="protein sequence ID" value="WNH12577.1"/>
    <property type="molecule type" value="Genomic_DNA"/>
</dbReference>
<protein>
    <submittedName>
        <fullName evidence="1">DUF6503 family protein</fullName>
    </submittedName>
</protein>
<keyword evidence="2" id="KW-1185">Reference proteome</keyword>